<evidence type="ECO:0000259" key="3">
    <source>
        <dbReference type="Pfam" id="PF00561"/>
    </source>
</evidence>
<organism evidence="4 5">
    <name type="scientific">Streptantibioticus parmotrematis</name>
    <dbReference type="NCBI Taxonomy" id="2873249"/>
    <lineage>
        <taxon>Bacteria</taxon>
        <taxon>Bacillati</taxon>
        <taxon>Actinomycetota</taxon>
        <taxon>Actinomycetes</taxon>
        <taxon>Kitasatosporales</taxon>
        <taxon>Streptomycetaceae</taxon>
        <taxon>Streptantibioticus</taxon>
    </lineage>
</organism>
<keyword evidence="1" id="KW-0560">Oxidoreductase</keyword>
<dbReference type="RefSeq" id="WP_222973699.1">
    <property type="nucleotide sequence ID" value="NZ_JAINVZ010000002.1"/>
</dbReference>
<protein>
    <submittedName>
        <fullName evidence="4">Alpha/beta hydrolase</fullName>
    </submittedName>
</protein>
<gene>
    <name evidence="4" type="ORF">K7472_03285</name>
</gene>
<keyword evidence="1" id="KW-0575">Peroxidase</keyword>
<dbReference type="EMBL" id="JAINVZ010000002">
    <property type="protein sequence ID" value="MBY8883864.1"/>
    <property type="molecule type" value="Genomic_DNA"/>
</dbReference>
<reference evidence="4 5" key="1">
    <citation type="submission" date="2021-08" db="EMBL/GenBank/DDBJ databases">
        <title>Streptomyces sp. PTM05 isolated from lichen.</title>
        <authorList>
            <person name="Somphong A."/>
            <person name="Phongsopitanun W."/>
            <person name="Tanasupawat S."/>
        </authorList>
    </citation>
    <scope>NUCLEOTIDE SEQUENCE [LARGE SCALE GENOMIC DNA]</scope>
    <source>
        <strain evidence="4 5">Ptm05</strain>
    </source>
</reference>
<comment type="caution">
    <text evidence="4">The sequence shown here is derived from an EMBL/GenBank/DDBJ whole genome shotgun (WGS) entry which is preliminary data.</text>
</comment>
<dbReference type="SUPFAM" id="SSF53474">
    <property type="entry name" value="alpha/beta-Hydrolases"/>
    <property type="match status" value="1"/>
</dbReference>
<dbReference type="PANTHER" id="PTHR43433">
    <property type="entry name" value="HYDROLASE, ALPHA/BETA FOLD FAMILY PROTEIN"/>
    <property type="match status" value="1"/>
</dbReference>
<accession>A0ABS7QMF3</accession>
<dbReference type="Proteomes" id="UP001198565">
    <property type="component" value="Unassembled WGS sequence"/>
</dbReference>
<feature type="domain" description="AB hydrolase-1" evidence="3">
    <location>
        <begin position="99"/>
        <end position="304"/>
    </location>
</feature>
<evidence type="ECO:0000313" key="4">
    <source>
        <dbReference type="EMBL" id="MBY8883864.1"/>
    </source>
</evidence>
<evidence type="ECO:0000313" key="5">
    <source>
        <dbReference type="Proteomes" id="UP001198565"/>
    </source>
</evidence>
<dbReference type="GO" id="GO:0016787">
    <property type="term" value="F:hydrolase activity"/>
    <property type="evidence" value="ECO:0007669"/>
    <property type="project" value="UniProtKB-KW"/>
</dbReference>
<name>A0ABS7QMF3_9ACTN</name>
<dbReference type="InterPro" id="IPR050471">
    <property type="entry name" value="AB_hydrolase"/>
</dbReference>
<dbReference type="PRINTS" id="PR00111">
    <property type="entry name" value="ABHYDROLASE"/>
</dbReference>
<dbReference type="PANTHER" id="PTHR43433:SF1">
    <property type="entry name" value="BLL5160 PROTEIN"/>
    <property type="match status" value="1"/>
</dbReference>
<dbReference type="InterPro" id="IPR000073">
    <property type="entry name" value="AB_hydrolase_1"/>
</dbReference>
<keyword evidence="5" id="KW-1185">Reference proteome</keyword>
<evidence type="ECO:0000256" key="1">
    <source>
        <dbReference type="ARBA" id="ARBA00022559"/>
    </source>
</evidence>
<dbReference type="InterPro" id="IPR000639">
    <property type="entry name" value="Epox_hydrolase-like"/>
</dbReference>
<feature type="compositionally biased region" description="Gly residues" evidence="2">
    <location>
        <begin position="52"/>
        <end position="62"/>
    </location>
</feature>
<dbReference type="InterPro" id="IPR029058">
    <property type="entry name" value="AB_hydrolase_fold"/>
</dbReference>
<evidence type="ECO:0000256" key="2">
    <source>
        <dbReference type="SAM" id="MobiDB-lite"/>
    </source>
</evidence>
<dbReference type="PRINTS" id="PR00412">
    <property type="entry name" value="EPOXHYDRLASE"/>
</dbReference>
<keyword evidence="4" id="KW-0378">Hydrolase</keyword>
<dbReference type="Pfam" id="PF00561">
    <property type="entry name" value="Abhydrolase_1"/>
    <property type="match status" value="1"/>
</dbReference>
<feature type="region of interest" description="Disordered" evidence="2">
    <location>
        <begin position="47"/>
        <end position="66"/>
    </location>
</feature>
<proteinExistence type="predicted"/>
<sequence length="339" mass="37519">MSIDTTTAHAPVPRPARSPDRPADVVEEHRLSFDGFRFVARVVRRADTSGERGAGSRGGGNDGDGRGAAVAPLVVFGGSSQDRMSWARHERWLTPLCPVVTVDLPGYGEADPLPTRYGMDFLAAAARHMLHELDMPRVNLLGACFGGAIALRFAQHYPDTLERLLLAGMTPYVPEEYARAVPLWLRMLDDDRHADMADQLVGRFMSNPGAGDIRRHAAISRLIHRQFMEQTPRQIQMAVVDHNTRLLNHEWYRPERVAAVPTLVFTGEHDALTTPAMGRALAERLPGAVFTTVRSADHLVHMERIEEFADVIARFVTDRPLDGLAYLNAVEIPRPSPCG</sequence>
<dbReference type="Gene3D" id="3.40.50.1820">
    <property type="entry name" value="alpha/beta hydrolase"/>
    <property type="match status" value="1"/>
</dbReference>
<feature type="region of interest" description="Disordered" evidence="2">
    <location>
        <begin position="1"/>
        <end position="24"/>
    </location>
</feature>